<dbReference type="STRING" id="1123024.GCA_000423625_03950"/>
<dbReference type="InterPro" id="IPR010559">
    <property type="entry name" value="Sig_transdc_His_kin_internal"/>
</dbReference>
<dbReference type="SUPFAM" id="SSF50249">
    <property type="entry name" value="Nucleic acid-binding proteins"/>
    <property type="match status" value="1"/>
</dbReference>
<name>A0A511D3Q8_9PSEU</name>
<sequence length="509" mass="54062">MPDFVPAMRAAPGTLPTGQGWAVELAWEGLRCIAYARPGHLRLLTVRDLPVTGSFPELRVLAATAPRRGMVLEGTIVVPDDTGLPSARLLRRRTATGRPGAALLDELSAGFFVSDLLWLDGASTLALPYGRRRALIEGLGLARQPIVVSPSWPAGDAGQVLQMARRYGMDVIYAKRLDAPYQPGRRTRSWLRVPVCRIQRVVVGGWSPADPRRPESVAALLLGVPEHDGLRYVGRVGLGSGPDHHAVAELLPGLQAGASPFAEPLPDPVAADAVWAVPRLVGCVEFTEWTAGGRLRLPVWRGLDERGDLGEVAEAGETDAGPPQVPAAGPGRPAAPRTRVGGSAATVPQPQAGAAGETVRTRRLEQHFVYNALNTIAALVRTDPTRARELLLGFADLTRAADQPADAAIPLEAELASVRAYLDLEQARFGRRLRAAVTVEPALAEVPVSPTSVLTVVREIVQRRIEPRPEGGSLVVTVAADGAGCLVTVLDEGMGERRELRVGAAGPDP</sequence>
<accession>A0A511D3Q8</accession>
<feature type="domain" description="ATP-dependent DNA ligase family profile" evidence="5">
    <location>
        <begin position="18"/>
        <end position="192"/>
    </location>
</feature>
<keyword evidence="9" id="KW-1185">Reference proteome</keyword>
<evidence type="ECO:0000259" key="6">
    <source>
        <dbReference type="Pfam" id="PF04679"/>
    </source>
</evidence>
<dbReference type="GO" id="GO:0003910">
    <property type="term" value="F:DNA ligase (ATP) activity"/>
    <property type="evidence" value="ECO:0007669"/>
    <property type="project" value="UniProtKB-EC"/>
</dbReference>
<dbReference type="GO" id="GO:0000155">
    <property type="term" value="F:phosphorelay sensor kinase activity"/>
    <property type="evidence" value="ECO:0007669"/>
    <property type="project" value="InterPro"/>
</dbReference>
<dbReference type="Gene3D" id="2.40.50.140">
    <property type="entry name" value="Nucleic acid-binding proteins"/>
    <property type="match status" value="1"/>
</dbReference>
<dbReference type="PANTHER" id="PTHR34220:SF7">
    <property type="entry name" value="SENSOR HISTIDINE KINASE YPDA"/>
    <property type="match status" value="1"/>
</dbReference>
<reference evidence="8 9" key="1">
    <citation type="submission" date="2019-07" db="EMBL/GenBank/DDBJ databases">
        <title>Whole genome shotgun sequence of Pseudonocardia asaccharolytica NBRC 16224.</title>
        <authorList>
            <person name="Hosoyama A."/>
            <person name="Uohara A."/>
            <person name="Ohji S."/>
            <person name="Ichikawa N."/>
        </authorList>
    </citation>
    <scope>NUCLEOTIDE SEQUENCE [LARGE SCALE GENOMIC DNA]</scope>
    <source>
        <strain evidence="8 9">NBRC 16224</strain>
    </source>
</reference>
<dbReference type="Pfam" id="PF04679">
    <property type="entry name" value="DNA_ligase_A_C"/>
    <property type="match status" value="1"/>
</dbReference>
<feature type="compositionally biased region" description="Low complexity" evidence="4">
    <location>
        <begin position="320"/>
        <end position="342"/>
    </location>
</feature>
<dbReference type="GO" id="GO:0005524">
    <property type="term" value="F:ATP binding"/>
    <property type="evidence" value="ECO:0007669"/>
    <property type="project" value="InterPro"/>
</dbReference>
<dbReference type="Pfam" id="PF06580">
    <property type="entry name" value="His_kinase"/>
    <property type="match status" value="1"/>
</dbReference>
<dbReference type="Gene3D" id="3.30.470.30">
    <property type="entry name" value="DNA ligase/mRNA capping enzyme"/>
    <property type="match status" value="1"/>
</dbReference>
<dbReference type="InterPro" id="IPR050640">
    <property type="entry name" value="Bact_2-comp_sensor_kinase"/>
</dbReference>
<evidence type="ECO:0000259" key="7">
    <source>
        <dbReference type="Pfam" id="PF06580"/>
    </source>
</evidence>
<dbReference type="EMBL" id="BJVI01000037">
    <property type="protein sequence ID" value="GEL19426.1"/>
    <property type="molecule type" value="Genomic_DNA"/>
</dbReference>
<dbReference type="Gene3D" id="3.30.1490.70">
    <property type="match status" value="1"/>
</dbReference>
<dbReference type="InterPro" id="IPR012310">
    <property type="entry name" value="DNA_ligase_ATP-dep_cent"/>
</dbReference>
<evidence type="ECO:0000313" key="9">
    <source>
        <dbReference type="Proteomes" id="UP000321328"/>
    </source>
</evidence>
<proteinExistence type="predicted"/>
<dbReference type="InterPro" id="IPR012340">
    <property type="entry name" value="NA-bd_OB-fold"/>
</dbReference>
<dbReference type="Proteomes" id="UP000321328">
    <property type="component" value="Unassembled WGS sequence"/>
</dbReference>
<gene>
    <name evidence="8" type="ORF">PA7_32630</name>
</gene>
<organism evidence="8 9">
    <name type="scientific">Pseudonocardia asaccharolytica DSM 44247 = NBRC 16224</name>
    <dbReference type="NCBI Taxonomy" id="1123024"/>
    <lineage>
        <taxon>Bacteria</taxon>
        <taxon>Bacillati</taxon>
        <taxon>Actinomycetota</taxon>
        <taxon>Actinomycetes</taxon>
        <taxon>Pseudonocardiales</taxon>
        <taxon>Pseudonocardiaceae</taxon>
        <taxon>Pseudonocardia</taxon>
    </lineage>
</organism>
<evidence type="ECO:0000256" key="3">
    <source>
        <dbReference type="ARBA" id="ARBA00034003"/>
    </source>
</evidence>
<keyword evidence="2" id="KW-0436">Ligase</keyword>
<evidence type="ECO:0000256" key="2">
    <source>
        <dbReference type="ARBA" id="ARBA00022598"/>
    </source>
</evidence>
<dbReference type="EC" id="6.5.1.1" evidence="1"/>
<dbReference type="GO" id="GO:0006310">
    <property type="term" value="P:DNA recombination"/>
    <property type="evidence" value="ECO:0007669"/>
    <property type="project" value="InterPro"/>
</dbReference>
<dbReference type="GO" id="GO:0016020">
    <property type="term" value="C:membrane"/>
    <property type="evidence" value="ECO:0007669"/>
    <property type="project" value="InterPro"/>
</dbReference>
<dbReference type="InterPro" id="IPR012309">
    <property type="entry name" value="DNA_ligase_ATP-dep_C"/>
</dbReference>
<feature type="domain" description="DNA ligase ATP-dependent C-terminal" evidence="6">
    <location>
        <begin position="216"/>
        <end position="303"/>
    </location>
</feature>
<dbReference type="GO" id="GO:0006281">
    <property type="term" value="P:DNA repair"/>
    <property type="evidence" value="ECO:0007669"/>
    <property type="project" value="InterPro"/>
</dbReference>
<comment type="catalytic activity">
    <reaction evidence="3">
        <text>ATP + (deoxyribonucleotide)n-3'-hydroxyl + 5'-phospho-(deoxyribonucleotide)m = (deoxyribonucleotide)n+m + AMP + diphosphate.</text>
        <dbReference type="EC" id="6.5.1.1"/>
    </reaction>
</comment>
<dbReference type="SUPFAM" id="SSF56091">
    <property type="entry name" value="DNA ligase/mRNA capping enzyme, catalytic domain"/>
    <property type="match status" value="1"/>
</dbReference>
<dbReference type="PANTHER" id="PTHR34220">
    <property type="entry name" value="SENSOR HISTIDINE KINASE YPDA"/>
    <property type="match status" value="1"/>
</dbReference>
<evidence type="ECO:0000256" key="1">
    <source>
        <dbReference type="ARBA" id="ARBA00012727"/>
    </source>
</evidence>
<evidence type="ECO:0000313" key="8">
    <source>
        <dbReference type="EMBL" id="GEL19426.1"/>
    </source>
</evidence>
<dbReference type="CDD" id="cd07971">
    <property type="entry name" value="OBF_DNA_ligase_LigD"/>
    <property type="match status" value="1"/>
</dbReference>
<protein>
    <recommendedName>
        <fullName evidence="1">DNA ligase (ATP)</fullName>
        <ecNumber evidence="1">6.5.1.1</ecNumber>
    </recommendedName>
</protein>
<dbReference type="AlphaFoldDB" id="A0A511D3Q8"/>
<feature type="domain" description="Signal transduction histidine kinase internal region" evidence="7">
    <location>
        <begin position="363"/>
        <end position="433"/>
    </location>
</feature>
<feature type="region of interest" description="Disordered" evidence="4">
    <location>
        <begin position="314"/>
        <end position="357"/>
    </location>
</feature>
<evidence type="ECO:0000259" key="5">
    <source>
        <dbReference type="Pfam" id="PF01068"/>
    </source>
</evidence>
<comment type="caution">
    <text evidence="8">The sequence shown here is derived from an EMBL/GenBank/DDBJ whole genome shotgun (WGS) entry which is preliminary data.</text>
</comment>
<dbReference type="Pfam" id="PF01068">
    <property type="entry name" value="DNA_ligase_A_M"/>
    <property type="match status" value="1"/>
</dbReference>
<evidence type="ECO:0000256" key="4">
    <source>
        <dbReference type="SAM" id="MobiDB-lite"/>
    </source>
</evidence>